<protein>
    <recommendedName>
        <fullName evidence="2">Galectin</fullName>
    </recommendedName>
</protein>
<feature type="chain" id="PRO_5028966171" description="Galectin" evidence="3">
    <location>
        <begin position="16"/>
        <end position="341"/>
    </location>
</feature>
<dbReference type="AlphaFoldDB" id="A0A7E4VXH7"/>
<dbReference type="GO" id="GO:0016936">
    <property type="term" value="F:galactoside binding"/>
    <property type="evidence" value="ECO:0007669"/>
    <property type="project" value="TreeGrafter"/>
</dbReference>
<dbReference type="Pfam" id="PF00337">
    <property type="entry name" value="Gal-bind_lectin"/>
    <property type="match status" value="2"/>
</dbReference>
<dbReference type="GO" id="GO:0030246">
    <property type="term" value="F:carbohydrate binding"/>
    <property type="evidence" value="ECO:0007669"/>
    <property type="project" value="UniProtKB-UniRule"/>
</dbReference>
<evidence type="ECO:0000256" key="3">
    <source>
        <dbReference type="SAM" id="SignalP"/>
    </source>
</evidence>
<evidence type="ECO:0000313" key="5">
    <source>
        <dbReference type="Proteomes" id="UP000492821"/>
    </source>
</evidence>
<dbReference type="InterPro" id="IPR044156">
    <property type="entry name" value="Galectin-like"/>
</dbReference>
<keyword evidence="3" id="KW-0732">Signal</keyword>
<organism evidence="5 6">
    <name type="scientific">Panagrellus redivivus</name>
    <name type="common">Microworm</name>
    <dbReference type="NCBI Taxonomy" id="6233"/>
    <lineage>
        <taxon>Eukaryota</taxon>
        <taxon>Metazoa</taxon>
        <taxon>Ecdysozoa</taxon>
        <taxon>Nematoda</taxon>
        <taxon>Chromadorea</taxon>
        <taxon>Rhabditida</taxon>
        <taxon>Tylenchina</taxon>
        <taxon>Panagrolaimomorpha</taxon>
        <taxon>Panagrolaimoidea</taxon>
        <taxon>Panagrolaimidae</taxon>
        <taxon>Panagrellus</taxon>
    </lineage>
</organism>
<dbReference type="InterPro" id="IPR001079">
    <property type="entry name" value="Galectin_CRD"/>
</dbReference>
<dbReference type="SUPFAM" id="SSF49899">
    <property type="entry name" value="Concanavalin A-like lectins/glucanases"/>
    <property type="match status" value="2"/>
</dbReference>
<dbReference type="PROSITE" id="PS51304">
    <property type="entry name" value="GALECTIN"/>
    <property type="match status" value="2"/>
</dbReference>
<feature type="signal peptide" evidence="3">
    <location>
        <begin position="1"/>
        <end position="15"/>
    </location>
</feature>
<keyword evidence="1 2" id="KW-0430">Lectin</keyword>
<evidence type="ECO:0000256" key="1">
    <source>
        <dbReference type="ARBA" id="ARBA00022734"/>
    </source>
</evidence>
<dbReference type="Gene3D" id="2.60.120.200">
    <property type="match status" value="2"/>
</dbReference>
<reference evidence="5" key="1">
    <citation type="journal article" date="2013" name="Genetics">
        <title>The draft genome and transcriptome of Panagrellus redivivus are shaped by the harsh demands of a free-living lifestyle.</title>
        <authorList>
            <person name="Srinivasan J."/>
            <person name="Dillman A.R."/>
            <person name="Macchietto M.G."/>
            <person name="Heikkinen L."/>
            <person name="Lakso M."/>
            <person name="Fracchia K.M."/>
            <person name="Antoshechkin I."/>
            <person name="Mortazavi A."/>
            <person name="Wong G."/>
            <person name="Sternberg P.W."/>
        </authorList>
    </citation>
    <scope>NUCLEOTIDE SEQUENCE [LARGE SCALE GENOMIC DNA]</scope>
    <source>
        <strain evidence="5">MT8872</strain>
    </source>
</reference>
<feature type="domain" description="Galectin" evidence="4">
    <location>
        <begin position="61"/>
        <end position="215"/>
    </location>
</feature>
<feature type="domain" description="Galectin" evidence="4">
    <location>
        <begin position="224"/>
        <end position="341"/>
    </location>
</feature>
<dbReference type="Proteomes" id="UP000492821">
    <property type="component" value="Unassembled WGS sequence"/>
</dbReference>
<dbReference type="SMART" id="SM00908">
    <property type="entry name" value="Gal-bind_lectin"/>
    <property type="match status" value="2"/>
</dbReference>
<proteinExistence type="predicted"/>
<evidence type="ECO:0000313" key="6">
    <source>
        <dbReference type="WBParaSite" id="Pan_g4195.t1"/>
    </source>
</evidence>
<dbReference type="PANTHER" id="PTHR11346:SF174">
    <property type="entry name" value="GALAPTIN LEC-8-RELATED"/>
    <property type="match status" value="1"/>
</dbReference>
<accession>A0A7E4VXH7</accession>
<sequence length="341" mass="38501">MQCLILLLFLATVQGENLLISEMDEHRCLGPAWVADGHRNRYISKRKSSLAAAKTMISGEFVYAYSRTFREGQTLHILTKIEFGYYGGDFSFNLMGGYPVLQDNSGATVLHIKFTKPGPTLMPPGVQTLKIKGTIGTLSVIGNTRKNGEWMSEIKGKSFIAEKFLPLAITALADKFEVRAYGEVILEYPYRMPLDHVQYINGFGVGLNVNLFYLGGQISKAPWRNVFPDGGIKPGDSLIIYALSLENFKISFTDPDKNFASMLDIRVNFDKKTVIFNSKMGERPGKSFEMEIRFFEKTLTVYVDSDKELATFDYRALPLFREMNLHDSLEVRDITVCKSQK</sequence>
<dbReference type="WBParaSite" id="Pan_g4195.t1">
    <property type="protein sequence ID" value="Pan_g4195.t1"/>
    <property type="gene ID" value="Pan_g4195"/>
</dbReference>
<reference evidence="6" key="2">
    <citation type="submission" date="2020-10" db="UniProtKB">
        <authorList>
            <consortium name="WormBaseParasite"/>
        </authorList>
    </citation>
    <scope>IDENTIFICATION</scope>
</reference>
<dbReference type="PANTHER" id="PTHR11346">
    <property type="entry name" value="GALECTIN"/>
    <property type="match status" value="1"/>
</dbReference>
<dbReference type="InterPro" id="IPR013320">
    <property type="entry name" value="ConA-like_dom_sf"/>
</dbReference>
<keyword evidence="5" id="KW-1185">Reference proteome</keyword>
<evidence type="ECO:0000259" key="4">
    <source>
        <dbReference type="PROSITE" id="PS51304"/>
    </source>
</evidence>
<name>A0A7E4VXH7_PANRE</name>
<evidence type="ECO:0000256" key="2">
    <source>
        <dbReference type="RuleBase" id="RU102079"/>
    </source>
</evidence>